<evidence type="ECO:0000313" key="7">
    <source>
        <dbReference type="Proteomes" id="UP000232693"/>
    </source>
</evidence>
<dbReference type="GO" id="GO:0016757">
    <property type="term" value="F:glycosyltransferase activity"/>
    <property type="evidence" value="ECO:0007669"/>
    <property type="project" value="UniProtKB-KW"/>
</dbReference>
<comment type="similarity">
    <text evidence="1">Belongs to the glycosyltransferase 2 family.</text>
</comment>
<dbReference type="OrthoDB" id="276604at2"/>
<gene>
    <name evidence="6" type="ORF">CW740_12390</name>
</gene>
<dbReference type="AlphaFoldDB" id="A0A2K9B508"/>
<name>A0A2K9B508_9GAMM</name>
<dbReference type="PANTHER" id="PTHR43630">
    <property type="entry name" value="POLY-BETA-1,6-N-ACETYL-D-GLUCOSAMINE SYNTHASE"/>
    <property type="match status" value="1"/>
</dbReference>
<evidence type="ECO:0000256" key="4">
    <source>
        <dbReference type="SAM" id="Phobius"/>
    </source>
</evidence>
<dbReference type="Pfam" id="PF00535">
    <property type="entry name" value="Glycos_transf_2"/>
    <property type="match status" value="1"/>
</dbReference>
<dbReference type="EMBL" id="CP025120">
    <property type="protein sequence ID" value="AUD80008.1"/>
    <property type="molecule type" value="Genomic_DNA"/>
</dbReference>
<keyword evidence="7" id="KW-1185">Reference proteome</keyword>
<evidence type="ECO:0000313" key="6">
    <source>
        <dbReference type="EMBL" id="AUD80008.1"/>
    </source>
</evidence>
<dbReference type="Gene3D" id="3.90.550.10">
    <property type="entry name" value="Spore Coat Polysaccharide Biosynthesis Protein SpsA, Chain A"/>
    <property type="match status" value="1"/>
</dbReference>
<dbReference type="KEGG" id="kpd:CW740_12390"/>
<accession>A0A2K9B508</accession>
<dbReference type="PANTHER" id="PTHR43630:SF1">
    <property type="entry name" value="POLY-BETA-1,6-N-ACETYL-D-GLUCOSAMINE SYNTHASE"/>
    <property type="match status" value="1"/>
</dbReference>
<keyword evidence="4" id="KW-0472">Membrane</keyword>
<feature type="transmembrane region" description="Helical" evidence="4">
    <location>
        <begin position="370"/>
        <end position="388"/>
    </location>
</feature>
<proteinExistence type="inferred from homology"/>
<dbReference type="CDD" id="cd06423">
    <property type="entry name" value="CESA_like"/>
    <property type="match status" value="1"/>
</dbReference>
<keyword evidence="4" id="KW-0812">Transmembrane</keyword>
<keyword evidence="3 6" id="KW-0808">Transferase</keyword>
<keyword evidence="4" id="KW-1133">Transmembrane helix</keyword>
<evidence type="ECO:0000256" key="1">
    <source>
        <dbReference type="ARBA" id="ARBA00006739"/>
    </source>
</evidence>
<dbReference type="InterPro" id="IPR001173">
    <property type="entry name" value="Glyco_trans_2-like"/>
</dbReference>
<dbReference type="InterPro" id="IPR029044">
    <property type="entry name" value="Nucleotide-diphossugar_trans"/>
</dbReference>
<feature type="domain" description="Glycosyltransferase 2-like" evidence="5">
    <location>
        <begin position="87"/>
        <end position="255"/>
    </location>
</feature>
<feature type="transmembrane region" description="Helical" evidence="4">
    <location>
        <begin position="400"/>
        <end position="422"/>
    </location>
</feature>
<dbReference type="RefSeq" id="WP_106647929.1">
    <property type="nucleotide sequence ID" value="NZ_BMGO01000001.1"/>
</dbReference>
<dbReference type="Proteomes" id="UP000232693">
    <property type="component" value="Chromosome"/>
</dbReference>
<evidence type="ECO:0000259" key="5">
    <source>
        <dbReference type="Pfam" id="PF00535"/>
    </source>
</evidence>
<keyword evidence="2" id="KW-0328">Glycosyltransferase</keyword>
<organism evidence="6 7">
    <name type="scientific">Kangiella profundi</name>
    <dbReference type="NCBI Taxonomy" id="1561924"/>
    <lineage>
        <taxon>Bacteria</taxon>
        <taxon>Pseudomonadati</taxon>
        <taxon>Pseudomonadota</taxon>
        <taxon>Gammaproteobacteria</taxon>
        <taxon>Kangiellales</taxon>
        <taxon>Kangiellaceae</taxon>
        <taxon>Kangiella</taxon>
    </lineage>
</organism>
<feature type="transmembrane region" description="Helical" evidence="4">
    <location>
        <begin position="44"/>
        <end position="67"/>
    </location>
</feature>
<evidence type="ECO:0000256" key="2">
    <source>
        <dbReference type="ARBA" id="ARBA00022676"/>
    </source>
</evidence>
<sequence length="454" mass="51900">MIHFLKQQTITIRLILISLYLLSTTVLVMAFVSDGPISETLLGLKSFLFVLVIPLITKLLVQIYAAIRYSFQPVNQGYTTMTPYKVSVLLPAWNEEVGIIKTIESVLNSDYHDFELIVINDGSTDNTDKLVRSFIADYEQEPNQLIPIKYLSLTNGGKARALNKGLEVAEGNIIITIDADCIVDQKAIYKFVQRFDDPSIGAVAGNIIVGNKRKPLEWLQQLEYVCGFFYKRADSYFNAVHIIGGAAAAYRRDVLTNLKGFDEEIITEDIDLSMSILSHGYKTRYAHDAVVYTEGPTDWKGLRKQRLRWKYGRILCYLKHKELFLSHNSQHSRYLSWFILPLAVYAEIMLLNVGLFLSLFYCYVIVSQDFALLASVILVSSILVTMQIKLDSKFSYHKNLIPFIPVAWLLLYVIEFIELVALTMSLQKLYNREAVKWQKWNRIGLQQQAAEQTS</sequence>
<feature type="transmembrane region" description="Helical" evidence="4">
    <location>
        <begin position="12"/>
        <end position="32"/>
    </location>
</feature>
<evidence type="ECO:0000256" key="3">
    <source>
        <dbReference type="ARBA" id="ARBA00022679"/>
    </source>
</evidence>
<dbReference type="SUPFAM" id="SSF53448">
    <property type="entry name" value="Nucleotide-diphospho-sugar transferases"/>
    <property type="match status" value="1"/>
</dbReference>
<protein>
    <submittedName>
        <fullName evidence="6">Glycosyltransferase family 2 protein</fullName>
    </submittedName>
</protein>
<feature type="transmembrane region" description="Helical" evidence="4">
    <location>
        <begin position="334"/>
        <end position="364"/>
    </location>
</feature>
<reference evidence="6 7" key="1">
    <citation type="submission" date="2017-12" db="EMBL/GenBank/DDBJ databases">
        <title>Kangiella profundi FT102 completed genome.</title>
        <authorList>
            <person name="Xu J."/>
            <person name="Wang J."/>
            <person name="Lu Y."/>
        </authorList>
    </citation>
    <scope>NUCLEOTIDE SEQUENCE [LARGE SCALE GENOMIC DNA]</scope>
    <source>
        <strain evidence="6 7">FT102</strain>
    </source>
</reference>